<evidence type="ECO:0000313" key="1">
    <source>
        <dbReference type="EMBL" id="GFH30170.1"/>
    </source>
</evidence>
<name>A0A6A0ABH1_HAELA</name>
<protein>
    <submittedName>
        <fullName evidence="1">Uncharacterized protein</fullName>
    </submittedName>
</protein>
<comment type="caution">
    <text evidence="1">The sequence shown here is derived from an EMBL/GenBank/DDBJ whole genome shotgun (WGS) entry which is preliminary data.</text>
</comment>
<dbReference type="EMBL" id="BLLF01004744">
    <property type="protein sequence ID" value="GFH30170.1"/>
    <property type="molecule type" value="Genomic_DNA"/>
</dbReference>
<organism evidence="1 2">
    <name type="scientific">Haematococcus lacustris</name>
    <name type="common">Green alga</name>
    <name type="synonym">Haematococcus pluvialis</name>
    <dbReference type="NCBI Taxonomy" id="44745"/>
    <lineage>
        <taxon>Eukaryota</taxon>
        <taxon>Viridiplantae</taxon>
        <taxon>Chlorophyta</taxon>
        <taxon>core chlorophytes</taxon>
        <taxon>Chlorophyceae</taxon>
        <taxon>CS clade</taxon>
        <taxon>Chlamydomonadales</taxon>
        <taxon>Haematococcaceae</taxon>
        <taxon>Haematococcus</taxon>
    </lineage>
</organism>
<dbReference type="Proteomes" id="UP000485058">
    <property type="component" value="Unassembled WGS sequence"/>
</dbReference>
<proteinExistence type="predicted"/>
<dbReference type="AlphaFoldDB" id="A0A6A0ABH1"/>
<keyword evidence="2" id="KW-1185">Reference proteome</keyword>
<gene>
    <name evidence="1" type="ORF">HaLaN_28968</name>
</gene>
<sequence>MRASPGSVDGQVKKCHNSRLIVGHAWALVMQAWVDGRRVTRFPAMTAVTGTWPVAKGTPSCDIPLHRDIAMHSSLPLLVRYAAVVDTNCRAEIDTALGSLGLPKGISLTSPLLDDPTLLNTWSPLFDKEYSTGNVYNAFNRVSPSAACCFAVCQYNAQICTCLYSNDDLKSTVRRRLYSTATTAYKVPCKFASEQWAGGWGGGVGLLRGQVWIGTRPLRTLSQPLAVALRHTQSSCSHPRCCTCLRPLTGAQAC</sequence>
<accession>A0A6A0ABH1</accession>
<reference evidence="1 2" key="1">
    <citation type="submission" date="2020-02" db="EMBL/GenBank/DDBJ databases">
        <title>Draft genome sequence of Haematococcus lacustris strain NIES-144.</title>
        <authorList>
            <person name="Morimoto D."/>
            <person name="Nakagawa S."/>
            <person name="Yoshida T."/>
            <person name="Sawayama S."/>
        </authorList>
    </citation>
    <scope>NUCLEOTIDE SEQUENCE [LARGE SCALE GENOMIC DNA]</scope>
    <source>
        <strain evidence="1 2">NIES-144</strain>
    </source>
</reference>
<evidence type="ECO:0000313" key="2">
    <source>
        <dbReference type="Proteomes" id="UP000485058"/>
    </source>
</evidence>